<name>A0A917BGW7_9MICO</name>
<evidence type="ECO:0000256" key="2">
    <source>
        <dbReference type="ARBA" id="ARBA00023008"/>
    </source>
</evidence>
<evidence type="ECO:0000256" key="3">
    <source>
        <dbReference type="SAM" id="MobiDB-lite"/>
    </source>
</evidence>
<evidence type="ECO:0000313" key="5">
    <source>
        <dbReference type="EMBL" id="GGF41866.1"/>
    </source>
</evidence>
<feature type="compositionally biased region" description="Acidic residues" evidence="3">
    <location>
        <begin position="59"/>
        <end position="72"/>
    </location>
</feature>
<dbReference type="Pfam" id="PF13473">
    <property type="entry name" value="Cupredoxin_1"/>
    <property type="match status" value="1"/>
</dbReference>
<dbReference type="SUPFAM" id="SSF49503">
    <property type="entry name" value="Cupredoxins"/>
    <property type="match status" value="1"/>
</dbReference>
<dbReference type="PANTHER" id="PTHR36507:SF1">
    <property type="entry name" value="BLL1555 PROTEIN"/>
    <property type="match status" value="1"/>
</dbReference>
<protein>
    <recommendedName>
        <fullName evidence="4">EfeO-type cupredoxin-like domain-containing protein</fullName>
    </recommendedName>
</protein>
<dbReference type="InterPro" id="IPR028096">
    <property type="entry name" value="EfeO_Cupredoxin"/>
</dbReference>
<feature type="domain" description="EfeO-type cupredoxin-like" evidence="4">
    <location>
        <begin position="73"/>
        <end position="155"/>
    </location>
</feature>
<evidence type="ECO:0000256" key="1">
    <source>
        <dbReference type="ARBA" id="ARBA00022723"/>
    </source>
</evidence>
<gene>
    <name evidence="5" type="ORF">GCM10011366_07000</name>
</gene>
<feature type="region of interest" description="Disordered" evidence="3">
    <location>
        <begin position="27"/>
        <end position="72"/>
    </location>
</feature>
<dbReference type="PROSITE" id="PS00196">
    <property type="entry name" value="COPPER_BLUE"/>
    <property type="match status" value="1"/>
</dbReference>
<keyword evidence="6" id="KW-1185">Reference proteome</keyword>
<dbReference type="AlphaFoldDB" id="A0A917BGW7"/>
<dbReference type="GO" id="GO:0046872">
    <property type="term" value="F:metal ion binding"/>
    <property type="evidence" value="ECO:0007669"/>
    <property type="project" value="UniProtKB-KW"/>
</dbReference>
<dbReference type="EMBL" id="BMEM01000001">
    <property type="protein sequence ID" value="GGF41866.1"/>
    <property type="molecule type" value="Genomic_DNA"/>
</dbReference>
<dbReference type="InterPro" id="IPR052721">
    <property type="entry name" value="ET_Amicyanin"/>
</dbReference>
<dbReference type="PANTHER" id="PTHR36507">
    <property type="entry name" value="BLL1555 PROTEIN"/>
    <property type="match status" value="1"/>
</dbReference>
<evidence type="ECO:0000313" key="6">
    <source>
        <dbReference type="Proteomes" id="UP000605670"/>
    </source>
</evidence>
<feature type="compositionally biased region" description="Low complexity" evidence="3">
    <location>
        <begin position="42"/>
        <end position="58"/>
    </location>
</feature>
<dbReference type="Gene3D" id="2.60.40.420">
    <property type="entry name" value="Cupredoxins - blue copper proteins"/>
    <property type="match status" value="1"/>
</dbReference>
<keyword evidence="1" id="KW-0479">Metal-binding</keyword>
<proteinExistence type="predicted"/>
<evidence type="ECO:0000259" key="4">
    <source>
        <dbReference type="Pfam" id="PF13473"/>
    </source>
</evidence>
<organism evidence="5 6">
    <name type="scientific">Ornithinimicrobium tianjinense</name>
    <dbReference type="NCBI Taxonomy" id="1195761"/>
    <lineage>
        <taxon>Bacteria</taxon>
        <taxon>Bacillati</taxon>
        <taxon>Actinomycetota</taxon>
        <taxon>Actinomycetes</taxon>
        <taxon>Micrococcales</taxon>
        <taxon>Ornithinimicrobiaceae</taxon>
        <taxon>Ornithinimicrobium</taxon>
    </lineage>
</organism>
<sequence length="158" mass="15978">MDSSQGHHFLRHAVGLALTVGLLSSCGGGGGDDGADDGGYGAPASTAAGPTTDQATDQATDDATDEATDDDMAAPVTVVISDFAYDVPDAVAPGAEITVRNDDNVGHTVTSDDDGATFDVAVGPGEEVTFTAPDEPGDYDFFCRPHPNMTATLVVEEG</sequence>
<feature type="compositionally biased region" description="Gly residues" evidence="3">
    <location>
        <begin position="27"/>
        <end position="41"/>
    </location>
</feature>
<comment type="caution">
    <text evidence="5">The sequence shown here is derived from an EMBL/GenBank/DDBJ whole genome shotgun (WGS) entry which is preliminary data.</text>
</comment>
<reference evidence="5" key="2">
    <citation type="submission" date="2020-09" db="EMBL/GenBank/DDBJ databases">
        <authorList>
            <person name="Sun Q."/>
            <person name="Zhou Y."/>
        </authorList>
    </citation>
    <scope>NUCLEOTIDE SEQUENCE</scope>
    <source>
        <strain evidence="5">CGMCC 1.12160</strain>
    </source>
</reference>
<dbReference type="InterPro" id="IPR028871">
    <property type="entry name" value="BlueCu_1_BS"/>
</dbReference>
<keyword evidence="2" id="KW-0186">Copper</keyword>
<dbReference type="RefSeq" id="WP_188428201.1">
    <property type="nucleotide sequence ID" value="NZ_BAABKH010000015.1"/>
</dbReference>
<dbReference type="Proteomes" id="UP000605670">
    <property type="component" value="Unassembled WGS sequence"/>
</dbReference>
<accession>A0A917BGW7</accession>
<dbReference type="InterPro" id="IPR008972">
    <property type="entry name" value="Cupredoxin"/>
</dbReference>
<reference evidence="5" key="1">
    <citation type="journal article" date="2014" name="Int. J. Syst. Evol. Microbiol.">
        <title>Complete genome sequence of Corynebacterium casei LMG S-19264T (=DSM 44701T), isolated from a smear-ripened cheese.</title>
        <authorList>
            <consortium name="US DOE Joint Genome Institute (JGI-PGF)"/>
            <person name="Walter F."/>
            <person name="Albersmeier A."/>
            <person name="Kalinowski J."/>
            <person name="Ruckert C."/>
        </authorList>
    </citation>
    <scope>NUCLEOTIDE SEQUENCE</scope>
    <source>
        <strain evidence="5">CGMCC 1.12160</strain>
    </source>
</reference>